<protein>
    <submittedName>
        <fullName evidence="1">Uncharacterized protein</fullName>
    </submittedName>
</protein>
<reference evidence="1" key="1">
    <citation type="submission" date="2021-08" db="EMBL/GenBank/DDBJ databases">
        <title>The first chromosome-level gecko genome reveals the dynamic sex chromosomes of Neotropical dwarf geckos (Sphaerodactylidae: Sphaerodactylus).</title>
        <authorList>
            <person name="Pinto B.J."/>
            <person name="Keating S.E."/>
            <person name="Gamble T."/>
        </authorList>
    </citation>
    <scope>NUCLEOTIDE SEQUENCE</scope>
    <source>
        <strain evidence="1">TG3544</strain>
    </source>
</reference>
<sequence length="767" mass="85541">MSSSAWPGSRSSRSGASTSGSTRGRSPRRSRSPSPRGRRRRRRSPSSSHSSRRSPSPRRTNRARSPSLGRRSRRESEQRDGSLSGRLSPGRHSSSSQRNPQFLGICSPSRHCESLVEHSSWPEFGCDFYDSDLREQRRLSDRLGSPDSLSDGDRGYLDGGSVFVRDLSQSRRLERYCSHQESPPSSFSARYDKDYRARDTFLRQSNCNMNESYLQDLSRESDREDRLFTKSLQLSGEEGLNPKHPQYDREDRQLDVSTDPQGSLSEKQNYYKRRLSGSPRQIYPDENFKKSGRKRELEELDKNKSQDSPGSDYVICSLTNSPQFSESRCLYTPNDALAMPKKSILKQQADDPSMQNFGRFLKEKESVSESANLHDDFLLPHERASQDGSGFSHILGRVTDLTNAQENRRHSFLDVDDEEKFLYGDEEEDSNSHFPSTEKLTANGGKESISPKKRPLSPIKSVKLDSLEESRIEYEKIHDLLKTVGLDIGVAEIGKGAARTQERLHGKKTLRSVDGHSVVSHKPDSIEKDCIQSRTHSAESHQKNSSSPSGCSQPSNDVSSASISEHAKSKTQGYNNSADTPEQLFPPASVTPSAPPLLPNLPPASVTPSAPPLLPNLSPVSVTPSAPPLLSNLPPVLQNYPHPTMKEPAIMVPRRCNTYGHGMPYSASAWPMYSPPWRFNPAFPDVHRFETVTVPPHRNLSNLTAIKKVTVKKKPKIKKKYVLLEVPITPTDSRLLDQSPSSGSTETISGGENPASMKPEVSSFKLD</sequence>
<evidence type="ECO:0000313" key="2">
    <source>
        <dbReference type="Proteomes" id="UP000827872"/>
    </source>
</evidence>
<name>A0ACB8GC60_9SAUR</name>
<evidence type="ECO:0000313" key="1">
    <source>
        <dbReference type="EMBL" id="KAH8016710.1"/>
    </source>
</evidence>
<dbReference type="Proteomes" id="UP000827872">
    <property type="component" value="Linkage Group LG01"/>
</dbReference>
<dbReference type="EMBL" id="CM037614">
    <property type="protein sequence ID" value="KAH8016710.1"/>
    <property type="molecule type" value="Genomic_DNA"/>
</dbReference>
<accession>A0ACB8GC60</accession>
<keyword evidence="2" id="KW-1185">Reference proteome</keyword>
<comment type="caution">
    <text evidence="1">The sequence shown here is derived from an EMBL/GenBank/DDBJ whole genome shotgun (WGS) entry which is preliminary data.</text>
</comment>
<proteinExistence type="predicted"/>
<organism evidence="1 2">
    <name type="scientific">Sphaerodactylus townsendi</name>
    <dbReference type="NCBI Taxonomy" id="933632"/>
    <lineage>
        <taxon>Eukaryota</taxon>
        <taxon>Metazoa</taxon>
        <taxon>Chordata</taxon>
        <taxon>Craniata</taxon>
        <taxon>Vertebrata</taxon>
        <taxon>Euteleostomi</taxon>
        <taxon>Lepidosauria</taxon>
        <taxon>Squamata</taxon>
        <taxon>Bifurcata</taxon>
        <taxon>Gekkota</taxon>
        <taxon>Sphaerodactylidae</taxon>
        <taxon>Sphaerodactylus</taxon>
    </lineage>
</organism>
<gene>
    <name evidence="1" type="ORF">K3G42_022051</name>
</gene>